<dbReference type="AlphaFoldDB" id="A0A5M3MTH9"/>
<dbReference type="SMART" id="SM00535">
    <property type="entry name" value="RIBOc"/>
    <property type="match status" value="2"/>
</dbReference>
<evidence type="ECO:0000256" key="5">
    <source>
        <dbReference type="ARBA" id="ARBA00022806"/>
    </source>
</evidence>
<dbReference type="GO" id="GO:0004386">
    <property type="term" value="F:helicase activity"/>
    <property type="evidence" value="ECO:0007669"/>
    <property type="project" value="UniProtKB-KW"/>
</dbReference>
<evidence type="ECO:0000259" key="8">
    <source>
        <dbReference type="PROSITE" id="PS50821"/>
    </source>
</evidence>
<comment type="cofactor">
    <cofactor evidence="1">
        <name>Mg(2+)</name>
        <dbReference type="ChEBI" id="CHEBI:18420"/>
    </cofactor>
</comment>
<dbReference type="InterPro" id="IPR036389">
    <property type="entry name" value="RNase_III_sf"/>
</dbReference>
<dbReference type="KEGG" id="cput:CONPUDRAFT_54955"/>
<evidence type="ECO:0000256" key="1">
    <source>
        <dbReference type="ARBA" id="ARBA00001946"/>
    </source>
</evidence>
<keyword evidence="4" id="KW-0378">Hydrolase</keyword>
<dbReference type="PANTHER" id="PTHR14950">
    <property type="entry name" value="DICER-RELATED"/>
    <property type="match status" value="1"/>
</dbReference>
<dbReference type="GeneID" id="19207704"/>
<comment type="caution">
    <text evidence="9">The sequence shown here is derived from an EMBL/GenBank/DDBJ whole genome shotgun (WGS) entry which is preliminary data.</text>
</comment>
<accession>A0A5M3MTH9</accession>
<dbReference type="GO" id="GO:0003723">
    <property type="term" value="F:RNA binding"/>
    <property type="evidence" value="ECO:0007669"/>
    <property type="project" value="InterPro"/>
</dbReference>
<dbReference type="InterPro" id="IPR005034">
    <property type="entry name" value="Dicer_dimerisation"/>
</dbReference>
<dbReference type="InterPro" id="IPR000999">
    <property type="entry name" value="RNase_III_dom"/>
</dbReference>
<gene>
    <name evidence="9" type="ORF">CONPUDRAFT_54955</name>
</gene>
<keyword evidence="6" id="KW-0067">ATP-binding</keyword>
<keyword evidence="5" id="KW-0347">Helicase</keyword>
<dbReference type="Pfam" id="PF03368">
    <property type="entry name" value="Dicer_dimer"/>
    <property type="match status" value="1"/>
</dbReference>
<dbReference type="Gene3D" id="3.30.160.380">
    <property type="entry name" value="Dicer dimerisation domain"/>
    <property type="match status" value="1"/>
</dbReference>
<proteinExistence type="predicted"/>
<keyword evidence="10" id="KW-1185">Reference proteome</keyword>
<keyword evidence="3" id="KW-0547">Nucleotide-binding</keyword>
<evidence type="ECO:0000256" key="6">
    <source>
        <dbReference type="ARBA" id="ARBA00022840"/>
    </source>
</evidence>
<dbReference type="GO" id="GO:0005524">
    <property type="term" value="F:ATP binding"/>
    <property type="evidence" value="ECO:0007669"/>
    <property type="project" value="UniProtKB-KW"/>
</dbReference>
<dbReference type="InterPro" id="IPR038248">
    <property type="entry name" value="Dicer_dimer_sf"/>
</dbReference>
<dbReference type="CDD" id="cd00593">
    <property type="entry name" value="RIBOc"/>
    <property type="match status" value="2"/>
</dbReference>
<dbReference type="EMBL" id="JH711577">
    <property type="protein sequence ID" value="EIW82390.1"/>
    <property type="molecule type" value="Genomic_DNA"/>
</dbReference>
<evidence type="ECO:0000259" key="7">
    <source>
        <dbReference type="PROSITE" id="PS50142"/>
    </source>
</evidence>
<dbReference type="OrthoDB" id="416741at2759"/>
<dbReference type="OMA" id="TEFNYER"/>
<dbReference type="GO" id="GO:0004525">
    <property type="term" value="F:ribonuclease III activity"/>
    <property type="evidence" value="ECO:0007669"/>
    <property type="project" value="InterPro"/>
</dbReference>
<dbReference type="PROSITE" id="PS00517">
    <property type="entry name" value="RNASE_3_1"/>
    <property type="match status" value="1"/>
</dbReference>
<feature type="domain" description="RNase III" evidence="7">
    <location>
        <begin position="930"/>
        <end position="1086"/>
    </location>
</feature>
<dbReference type="Pfam" id="PF00636">
    <property type="entry name" value="Ribonuclease_3"/>
    <property type="match status" value="2"/>
</dbReference>
<dbReference type="InterPro" id="IPR003100">
    <property type="entry name" value="PAZ_dom"/>
</dbReference>
<feature type="domain" description="RNase III" evidence="7">
    <location>
        <begin position="722"/>
        <end position="886"/>
    </location>
</feature>
<evidence type="ECO:0000256" key="2">
    <source>
        <dbReference type="ARBA" id="ARBA00022737"/>
    </source>
</evidence>
<dbReference type="Gene3D" id="2.170.260.10">
    <property type="entry name" value="paz domain"/>
    <property type="match status" value="1"/>
</dbReference>
<keyword evidence="2" id="KW-0677">Repeat</keyword>
<dbReference type="PANTHER" id="PTHR14950:SF37">
    <property type="entry name" value="ENDORIBONUCLEASE DICER"/>
    <property type="match status" value="1"/>
</dbReference>
<dbReference type="GO" id="GO:0006396">
    <property type="term" value="P:RNA processing"/>
    <property type="evidence" value="ECO:0007669"/>
    <property type="project" value="InterPro"/>
</dbReference>
<sequence length="1217" mass="136625">MSSAISAPSERLVAYEPTSLAGETKFFQHIKQLTTDVSPFRWYLENARCVLTELGPCACDLYLRRILKDVSETPPSENGSFYKITKESMFLLRDWVFSMPSFENSTKKTNVTSKFTELVNVLKACDPYKGRFRCVIHVQRECIGVALTELLLSLTGELGFILPCVVPQTVVDDPELERSVLDGFHSRKYNVLIVSQSIEDLSVPKVDVIIRFNVIESQVSYAYSRAQCRGFLSQLVHMIEKGNDAQRRTLSRVSECARQDGRWIDFLVRNGKCCAPSSLLYESPQDHYLHEEAFPLLCADGRYLIDPTTAGHLHVNDAVVAIYRLASNLQRMMHTAPDEPLLLLESERKDGACLFQCTVNLPGLLPNVKYSGPYALTSMKARRLACYGACEQLHEIGALPHALFSYNRSFSQNDAPLDGPTSAHCYLRKKPSLWDRLTRQRSPRMYSVVLFVEDPSYRPLLLVTSLPFPSMDDIIIYLDGVPVSVTVQCGPSLELGEDELSQLHSFTVRLCRSMSNKPISCGLDQAPYFFAPVGDHTLSAGKVELRGPGYVAWDIVEAACGEALVPLHPSDLRSQHDLEGVVVQDRWVEFTRRYYVESVRTDLKPKSKPDDALREAEFESILDYVKDRRKDFEGLKNYEQPLIQVSKVPNLSNLLNPLKTAAEVGKPTARYLIPELTAKYTIPANVYRMALLLPSVTQRIDNILIAKELNAMLFEHQITEGLLLSALSAPSALYAFDYERLELLGDAFLKYITSIYVFVIYPAHAEGSLHNLRQKMTSNKALLQNALAIELPPYIQGKPLSLKLWLPTNYTLDKCPPIAHQRHDEHAASAVDTTVVDTRPHPDTTQARTKKKVRKQNQDQVTQWLGDKTIADVVEAIIGAAYLSGGCDVALRVMKALTIPLNSVEQWSDFGRKVLTPPPRVSAALPPRSLEFVEKLVRRKVKYPHLLAQALTHGSIQGYDATTYQRLEFLGDAILDFMVVRHIYHRDESLSPGVMTILKSAMVANSALAAICVWSGLNEHLLVDDYEVSESFKKYARDLKAKEQEVRTASLRDGTPIGQFWLHITPPKALSDVVESIIGALYISDGFEPLSIEIFFDEVLMPFYDQYITLKTITEHPAKILFDLLQAHGCQEYELDKGKGDGQFKFCKVVVHGTLVAEATSDTQSAARRLACMETLDALEGDPEFMVRTCDCRAQGSSKKKNNTVDIMLAEWVEEGE</sequence>
<organism evidence="9 10">
    <name type="scientific">Coniophora puteana (strain RWD-64-598)</name>
    <name type="common">Brown rot fungus</name>
    <dbReference type="NCBI Taxonomy" id="741705"/>
    <lineage>
        <taxon>Eukaryota</taxon>
        <taxon>Fungi</taxon>
        <taxon>Dikarya</taxon>
        <taxon>Basidiomycota</taxon>
        <taxon>Agaricomycotina</taxon>
        <taxon>Agaricomycetes</taxon>
        <taxon>Agaricomycetidae</taxon>
        <taxon>Boletales</taxon>
        <taxon>Coniophorineae</taxon>
        <taxon>Coniophoraceae</taxon>
        <taxon>Coniophora</taxon>
    </lineage>
</organism>
<protein>
    <submittedName>
        <fullName evidence="9">Ribonuclease III</fullName>
    </submittedName>
</protein>
<dbReference type="PROSITE" id="PS50821">
    <property type="entry name" value="PAZ"/>
    <property type="match status" value="1"/>
</dbReference>
<dbReference type="SUPFAM" id="SSF54768">
    <property type="entry name" value="dsRNA-binding domain-like"/>
    <property type="match status" value="1"/>
</dbReference>
<dbReference type="PROSITE" id="PS50142">
    <property type="entry name" value="RNASE_3_2"/>
    <property type="match status" value="2"/>
</dbReference>
<dbReference type="Proteomes" id="UP000053558">
    <property type="component" value="Unassembled WGS sequence"/>
</dbReference>
<reference evidence="10" key="1">
    <citation type="journal article" date="2012" name="Science">
        <title>The Paleozoic origin of enzymatic lignin decomposition reconstructed from 31 fungal genomes.</title>
        <authorList>
            <person name="Floudas D."/>
            <person name="Binder M."/>
            <person name="Riley R."/>
            <person name="Barry K."/>
            <person name="Blanchette R.A."/>
            <person name="Henrissat B."/>
            <person name="Martinez A.T."/>
            <person name="Otillar R."/>
            <person name="Spatafora J.W."/>
            <person name="Yadav J.S."/>
            <person name="Aerts A."/>
            <person name="Benoit I."/>
            <person name="Boyd A."/>
            <person name="Carlson A."/>
            <person name="Copeland A."/>
            <person name="Coutinho P.M."/>
            <person name="de Vries R.P."/>
            <person name="Ferreira P."/>
            <person name="Findley K."/>
            <person name="Foster B."/>
            <person name="Gaskell J."/>
            <person name="Glotzer D."/>
            <person name="Gorecki P."/>
            <person name="Heitman J."/>
            <person name="Hesse C."/>
            <person name="Hori C."/>
            <person name="Igarashi K."/>
            <person name="Jurgens J.A."/>
            <person name="Kallen N."/>
            <person name="Kersten P."/>
            <person name="Kohler A."/>
            <person name="Kuees U."/>
            <person name="Kumar T.K.A."/>
            <person name="Kuo A."/>
            <person name="LaButti K."/>
            <person name="Larrondo L.F."/>
            <person name="Lindquist E."/>
            <person name="Ling A."/>
            <person name="Lombard V."/>
            <person name="Lucas S."/>
            <person name="Lundell T."/>
            <person name="Martin R."/>
            <person name="McLaughlin D.J."/>
            <person name="Morgenstern I."/>
            <person name="Morin E."/>
            <person name="Murat C."/>
            <person name="Nagy L.G."/>
            <person name="Nolan M."/>
            <person name="Ohm R.A."/>
            <person name="Patyshakuliyeva A."/>
            <person name="Rokas A."/>
            <person name="Ruiz-Duenas F.J."/>
            <person name="Sabat G."/>
            <person name="Salamov A."/>
            <person name="Samejima M."/>
            <person name="Schmutz J."/>
            <person name="Slot J.C."/>
            <person name="St John F."/>
            <person name="Stenlid J."/>
            <person name="Sun H."/>
            <person name="Sun S."/>
            <person name="Syed K."/>
            <person name="Tsang A."/>
            <person name="Wiebenga A."/>
            <person name="Young D."/>
            <person name="Pisabarro A."/>
            <person name="Eastwood D.C."/>
            <person name="Martin F."/>
            <person name="Cullen D."/>
            <person name="Grigoriev I.V."/>
            <person name="Hibbett D.S."/>
        </authorList>
    </citation>
    <scope>NUCLEOTIDE SEQUENCE [LARGE SCALE GENOMIC DNA]</scope>
    <source>
        <strain evidence="10">RWD-64-598 SS2</strain>
    </source>
</reference>
<evidence type="ECO:0000256" key="3">
    <source>
        <dbReference type="ARBA" id="ARBA00022741"/>
    </source>
</evidence>
<feature type="domain" description="PAZ" evidence="8">
    <location>
        <begin position="551"/>
        <end position="681"/>
    </location>
</feature>
<evidence type="ECO:0000256" key="4">
    <source>
        <dbReference type="ARBA" id="ARBA00022801"/>
    </source>
</evidence>
<evidence type="ECO:0000313" key="10">
    <source>
        <dbReference type="Proteomes" id="UP000053558"/>
    </source>
</evidence>
<dbReference type="SUPFAM" id="SSF69065">
    <property type="entry name" value="RNase III domain-like"/>
    <property type="match status" value="2"/>
</dbReference>
<evidence type="ECO:0000313" key="9">
    <source>
        <dbReference type="EMBL" id="EIW82390.1"/>
    </source>
</evidence>
<name>A0A5M3MTH9_CONPW</name>
<dbReference type="Gene3D" id="1.10.1520.10">
    <property type="entry name" value="Ribonuclease III domain"/>
    <property type="match status" value="2"/>
</dbReference>
<dbReference type="RefSeq" id="XP_007767429.1">
    <property type="nucleotide sequence ID" value="XM_007769239.1"/>
</dbReference>